<organism evidence="1 2">
    <name type="scientific">Mya arenaria</name>
    <name type="common">Soft-shell clam</name>
    <dbReference type="NCBI Taxonomy" id="6604"/>
    <lineage>
        <taxon>Eukaryota</taxon>
        <taxon>Metazoa</taxon>
        <taxon>Spiralia</taxon>
        <taxon>Lophotrochozoa</taxon>
        <taxon>Mollusca</taxon>
        <taxon>Bivalvia</taxon>
        <taxon>Autobranchia</taxon>
        <taxon>Heteroconchia</taxon>
        <taxon>Euheterodonta</taxon>
        <taxon>Imparidentia</taxon>
        <taxon>Neoheterodontei</taxon>
        <taxon>Myida</taxon>
        <taxon>Myoidea</taxon>
        <taxon>Myidae</taxon>
        <taxon>Mya</taxon>
    </lineage>
</organism>
<accession>A0ABY7FL31</accession>
<dbReference type="Proteomes" id="UP001164746">
    <property type="component" value="Chromosome 12"/>
</dbReference>
<evidence type="ECO:0000313" key="2">
    <source>
        <dbReference type="Proteomes" id="UP001164746"/>
    </source>
</evidence>
<protein>
    <submittedName>
        <fullName evidence="1">Uncharacterized protein</fullName>
    </submittedName>
</protein>
<evidence type="ECO:0000313" key="1">
    <source>
        <dbReference type="EMBL" id="WAR22049.1"/>
    </source>
</evidence>
<keyword evidence="2" id="KW-1185">Reference proteome</keyword>
<gene>
    <name evidence="1" type="ORF">MAR_016023</name>
</gene>
<reference evidence="1" key="1">
    <citation type="submission" date="2022-11" db="EMBL/GenBank/DDBJ databases">
        <title>Centuries of genome instability and evolution in soft-shell clam transmissible cancer (bioRxiv).</title>
        <authorList>
            <person name="Hart S.F.M."/>
            <person name="Yonemitsu M.A."/>
            <person name="Giersch R.M."/>
            <person name="Beal B.F."/>
            <person name="Arriagada G."/>
            <person name="Davis B.W."/>
            <person name="Ostrander E.A."/>
            <person name="Goff S.P."/>
            <person name="Metzger M.J."/>
        </authorList>
    </citation>
    <scope>NUCLEOTIDE SEQUENCE</scope>
    <source>
        <strain evidence="1">MELC-2E11</strain>
        <tissue evidence="1">Siphon/mantle</tissue>
    </source>
</reference>
<dbReference type="EMBL" id="CP111023">
    <property type="protein sequence ID" value="WAR22049.1"/>
    <property type="molecule type" value="Genomic_DNA"/>
</dbReference>
<proteinExistence type="predicted"/>
<sequence>MISILHQFIRAERVGDWNGHLNALRKMLPYFAASGHNLYLKSPYIYLQTICSKVTLMFTSNLQEVGKQFIACQSDKDVGQLEGDPCLSLDTLRYQKFTMKVLTGKSFVKVLTLHPTSDAAFFHSQRVYFQTQI</sequence>
<name>A0ABY7FL31_MYAAR</name>